<feature type="domain" description="Sialate O-acetylesterase" evidence="2">
    <location>
        <begin position="274"/>
        <end position="391"/>
    </location>
</feature>
<accession>A0ABY7A6U4</accession>
<keyword evidence="4" id="KW-1185">Reference proteome</keyword>
<gene>
    <name evidence="3" type="ORF">OW255_11545</name>
</gene>
<dbReference type="Pfam" id="PF03629">
    <property type="entry name" value="SASA"/>
    <property type="match status" value="2"/>
</dbReference>
<evidence type="ECO:0000256" key="1">
    <source>
        <dbReference type="ARBA" id="ARBA00022801"/>
    </source>
</evidence>
<keyword evidence="1" id="KW-0378">Hydrolase</keyword>
<proteinExistence type="predicted"/>
<dbReference type="RefSeq" id="WP_268114176.1">
    <property type="nucleotide sequence ID" value="NZ_CP113524.1"/>
</dbReference>
<reference evidence="3" key="1">
    <citation type="submission" date="2022-11" db="EMBL/GenBank/DDBJ databases">
        <title>Lacrimispora xylanolytica sy1, complete genome.</title>
        <authorList>
            <person name="Choi S."/>
        </authorList>
    </citation>
    <scope>NUCLEOTIDE SEQUENCE</scope>
    <source>
        <strain evidence="3">Sy1</strain>
    </source>
</reference>
<dbReference type="InterPro" id="IPR036514">
    <property type="entry name" value="SGNH_hydro_sf"/>
</dbReference>
<protein>
    <recommendedName>
        <fullName evidence="2">Sialate O-acetylesterase domain-containing protein</fullName>
    </recommendedName>
</protein>
<evidence type="ECO:0000313" key="4">
    <source>
        <dbReference type="Proteomes" id="UP001163115"/>
    </source>
</evidence>
<dbReference type="PANTHER" id="PTHR22901">
    <property type="entry name" value="SIALATE O-ACETYLESTERASE"/>
    <property type="match status" value="1"/>
</dbReference>
<evidence type="ECO:0000313" key="3">
    <source>
        <dbReference type="EMBL" id="WAJ22217.1"/>
    </source>
</evidence>
<sequence>MARIELPEIFQDGMMLQRDKTIKVWGTVTGAKRLRISLCNDMEEAEIHGVTFYCELSKQNAGVGLTLSIFVDEEEAPEVTISNISIGDIYIAAGQSNMEYFLRYDAHWNDIKKWERNDDIHMFNCKRIAFEGQKRELPDSGSWFLEHDFQWETFSAPGYSFARSLQPVIGVPVGVIGCNWGGTPACAWMDWSCFDEEPLHVFKEEYQQALSSMPEEEIKNKSMEGWAFEDSYEHQIDWRAMMYGMNEEDQKEWMERNAGDPAVLLGPYHHYRPSGLYETMLKKLAPFPVKGVLWYQGESDAGHADIYDKTFETMIRCWRKLWKDELPFLFVQLAPFGWWLGNDGNGYPAIRERQELVSKLVPGAYMISIMDLGMYEDIHPKEKIEVGERLALLARGKIYGEDILCESPEFIKAERIENKLILHFSDTGKSLTLKGEEIKSLKIWQGKQIKEIETFSLDTSVTLTFESLSEDPIEIQFAKEGYCEVNLFNEALLPVKPFSVVCL</sequence>
<dbReference type="InterPro" id="IPR039329">
    <property type="entry name" value="SIAE"/>
</dbReference>
<evidence type="ECO:0000259" key="2">
    <source>
        <dbReference type="Pfam" id="PF03629"/>
    </source>
</evidence>
<dbReference type="PANTHER" id="PTHR22901:SF0">
    <property type="entry name" value="SIALATE O-ACETYLESTERASE"/>
    <property type="match status" value="1"/>
</dbReference>
<organism evidence="3 4">
    <name type="scientific">Lacrimispora xylanolytica</name>
    <dbReference type="NCBI Taxonomy" id="29375"/>
    <lineage>
        <taxon>Bacteria</taxon>
        <taxon>Bacillati</taxon>
        <taxon>Bacillota</taxon>
        <taxon>Clostridia</taxon>
        <taxon>Lachnospirales</taxon>
        <taxon>Lachnospiraceae</taxon>
        <taxon>Lacrimispora</taxon>
    </lineage>
</organism>
<dbReference type="SUPFAM" id="SSF52266">
    <property type="entry name" value="SGNH hydrolase"/>
    <property type="match status" value="1"/>
</dbReference>
<name>A0ABY7A6U4_9FIRM</name>
<feature type="domain" description="Sialate O-acetylesterase" evidence="2">
    <location>
        <begin position="88"/>
        <end position="213"/>
    </location>
</feature>
<dbReference type="Proteomes" id="UP001163115">
    <property type="component" value="Chromosome"/>
</dbReference>
<dbReference type="InterPro" id="IPR005181">
    <property type="entry name" value="SASA"/>
</dbReference>
<dbReference type="EMBL" id="CP113524">
    <property type="protein sequence ID" value="WAJ22217.1"/>
    <property type="molecule type" value="Genomic_DNA"/>
</dbReference>
<dbReference type="Gene3D" id="3.40.50.1110">
    <property type="entry name" value="SGNH hydrolase"/>
    <property type="match status" value="1"/>
</dbReference>